<protein>
    <submittedName>
        <fullName evidence="2">Uncharacterized protein</fullName>
    </submittedName>
</protein>
<keyword evidence="1" id="KW-1133">Transmembrane helix</keyword>
<dbReference type="EMBL" id="JAHRIO010074245">
    <property type="protein sequence ID" value="MEQ2183111.1"/>
    <property type="molecule type" value="Genomic_DNA"/>
</dbReference>
<comment type="caution">
    <text evidence="2">The sequence shown here is derived from an EMBL/GenBank/DDBJ whole genome shotgun (WGS) entry which is preliminary data.</text>
</comment>
<accession>A0ABV0PI65</accession>
<keyword evidence="1" id="KW-0472">Membrane</keyword>
<feature type="transmembrane region" description="Helical" evidence="1">
    <location>
        <begin position="55"/>
        <end position="78"/>
    </location>
</feature>
<reference evidence="2 3" key="1">
    <citation type="submission" date="2021-06" db="EMBL/GenBank/DDBJ databases">
        <authorList>
            <person name="Palmer J.M."/>
        </authorList>
    </citation>
    <scope>NUCLEOTIDE SEQUENCE [LARGE SCALE GENOMIC DNA]</scope>
    <source>
        <strain evidence="2 3">GA_2019</strain>
        <tissue evidence="2">Muscle</tissue>
    </source>
</reference>
<keyword evidence="1" id="KW-0812">Transmembrane</keyword>
<evidence type="ECO:0000256" key="1">
    <source>
        <dbReference type="SAM" id="Phobius"/>
    </source>
</evidence>
<name>A0ABV0PI65_9TELE</name>
<keyword evidence="3" id="KW-1185">Reference proteome</keyword>
<sequence length="102" mass="12070">MGCEAKRTMSQKTRSQVLSAFFFFVVYYALRAKIIEKTPVFIFRAKKPYYFRMTLFFNSLSICVPDAQMFCFLLIICLTKDTYVYKTKFTITFTLNVNMKSL</sequence>
<gene>
    <name evidence="2" type="ORF">GOODEAATRI_029281</name>
</gene>
<organism evidence="2 3">
    <name type="scientific">Goodea atripinnis</name>
    <dbReference type="NCBI Taxonomy" id="208336"/>
    <lineage>
        <taxon>Eukaryota</taxon>
        <taxon>Metazoa</taxon>
        <taxon>Chordata</taxon>
        <taxon>Craniata</taxon>
        <taxon>Vertebrata</taxon>
        <taxon>Euteleostomi</taxon>
        <taxon>Actinopterygii</taxon>
        <taxon>Neopterygii</taxon>
        <taxon>Teleostei</taxon>
        <taxon>Neoteleostei</taxon>
        <taxon>Acanthomorphata</taxon>
        <taxon>Ovalentaria</taxon>
        <taxon>Atherinomorphae</taxon>
        <taxon>Cyprinodontiformes</taxon>
        <taxon>Goodeidae</taxon>
        <taxon>Goodea</taxon>
    </lineage>
</organism>
<evidence type="ECO:0000313" key="3">
    <source>
        <dbReference type="Proteomes" id="UP001476798"/>
    </source>
</evidence>
<evidence type="ECO:0000313" key="2">
    <source>
        <dbReference type="EMBL" id="MEQ2183111.1"/>
    </source>
</evidence>
<proteinExistence type="predicted"/>
<dbReference type="Proteomes" id="UP001476798">
    <property type="component" value="Unassembled WGS sequence"/>
</dbReference>